<keyword evidence="5" id="KW-1185">Reference proteome</keyword>
<keyword evidence="2" id="KW-0175">Coiled coil</keyword>
<comment type="caution">
    <text evidence="4">The sequence shown here is derived from an EMBL/GenBank/DDBJ whole genome shotgun (WGS) entry which is preliminary data.</text>
</comment>
<dbReference type="GO" id="GO:0015562">
    <property type="term" value="F:efflux transmembrane transporter activity"/>
    <property type="evidence" value="ECO:0007669"/>
    <property type="project" value="InterPro"/>
</dbReference>
<organism evidence="4 5">
    <name type="scientific">Roseateles aquatilis</name>
    <dbReference type="NCBI Taxonomy" id="431061"/>
    <lineage>
        <taxon>Bacteria</taxon>
        <taxon>Pseudomonadati</taxon>
        <taxon>Pseudomonadota</taxon>
        <taxon>Betaproteobacteria</taxon>
        <taxon>Burkholderiales</taxon>
        <taxon>Sphaerotilaceae</taxon>
        <taxon>Roseateles</taxon>
    </lineage>
</organism>
<reference evidence="4 5" key="1">
    <citation type="journal article" date="2008" name="Int. J. Syst. Evol. Microbiol.">
        <title>Description of Roseateles aquatilis sp. nov. and Roseateles terrae sp. nov., in the class Betaproteobacteria, and emended description of the genus Roseateles.</title>
        <authorList>
            <person name="Gomila M."/>
            <person name="Bowien B."/>
            <person name="Falsen E."/>
            <person name="Moore E.R."/>
            <person name="Lalucat J."/>
        </authorList>
    </citation>
    <scope>NUCLEOTIDE SEQUENCE [LARGE SCALE GENOMIC DNA]</scope>
    <source>
        <strain evidence="4 5">CCUG 48205</strain>
    </source>
</reference>
<dbReference type="Proteomes" id="UP000197468">
    <property type="component" value="Unassembled WGS sequence"/>
</dbReference>
<feature type="region of interest" description="Disordered" evidence="3">
    <location>
        <begin position="227"/>
        <end position="248"/>
    </location>
</feature>
<evidence type="ECO:0000313" key="5">
    <source>
        <dbReference type="Proteomes" id="UP000197468"/>
    </source>
</evidence>
<proteinExistence type="inferred from homology"/>
<accession>A0A246IV87</accession>
<evidence type="ECO:0008006" key="6">
    <source>
        <dbReference type="Google" id="ProtNLM"/>
    </source>
</evidence>
<dbReference type="InterPro" id="IPR003423">
    <property type="entry name" value="OMP_efflux"/>
</dbReference>
<dbReference type="AlphaFoldDB" id="A0A246IV87"/>
<dbReference type="EMBL" id="NIOF01000018">
    <property type="protein sequence ID" value="OWQ84138.1"/>
    <property type="molecule type" value="Genomic_DNA"/>
</dbReference>
<name>A0A246IV87_9BURK</name>
<dbReference type="Gene3D" id="1.20.1600.10">
    <property type="entry name" value="Outer membrane efflux proteins (OEP)"/>
    <property type="match status" value="1"/>
</dbReference>
<evidence type="ECO:0000256" key="2">
    <source>
        <dbReference type="SAM" id="Coils"/>
    </source>
</evidence>
<dbReference type="PANTHER" id="PTHR30203:SF30">
    <property type="entry name" value="OUTER MEMBRANE PROTEIN-RELATED"/>
    <property type="match status" value="1"/>
</dbReference>
<evidence type="ECO:0000256" key="3">
    <source>
        <dbReference type="SAM" id="MobiDB-lite"/>
    </source>
</evidence>
<gene>
    <name evidence="4" type="ORF">CDN99_24995</name>
</gene>
<feature type="coiled-coil region" evidence="2">
    <location>
        <begin position="324"/>
        <end position="351"/>
    </location>
</feature>
<feature type="coiled-coil region" evidence="2">
    <location>
        <begin position="144"/>
        <end position="202"/>
    </location>
</feature>
<dbReference type="PANTHER" id="PTHR30203">
    <property type="entry name" value="OUTER MEMBRANE CATION EFFLUX PROTEIN"/>
    <property type="match status" value="1"/>
</dbReference>
<dbReference type="InterPro" id="IPR010131">
    <property type="entry name" value="MdtP/NodT-like"/>
</dbReference>
<comment type="similarity">
    <text evidence="1">Belongs to the outer membrane factor (OMF) (TC 1.B.17) family.</text>
</comment>
<evidence type="ECO:0000256" key="1">
    <source>
        <dbReference type="ARBA" id="ARBA00007613"/>
    </source>
</evidence>
<protein>
    <recommendedName>
        <fullName evidence="6">Transporter</fullName>
    </recommendedName>
</protein>
<dbReference type="SUPFAM" id="SSF56954">
    <property type="entry name" value="Outer membrane efflux proteins (OEP)"/>
    <property type="match status" value="1"/>
</dbReference>
<evidence type="ECO:0000313" key="4">
    <source>
        <dbReference type="EMBL" id="OWQ84138.1"/>
    </source>
</evidence>
<dbReference type="Pfam" id="PF02321">
    <property type="entry name" value="OEP"/>
    <property type="match status" value="2"/>
</dbReference>
<sequence>MAAPAPLAAAPVGAMPPAAASSMTAAPITLAAVLEAAASNADARIARLGVDAARADVVAADHAPLPVLTAKASSMDLQHGVGGGNWLTEKRVDKSLGVDWTWERGGKRALRTAAAEAAAGAARQDWRAVRRDQQILAATAFHDLRLAQSRVEDLRELAAGAEALATLMRRRVQAGDAAPQDLSRAEIEARKAANDVAAARTDRENAALALGRLIGRPEMRLTAAAPDDAGGEATAVSAIPADAGDDTPTDPDGLRAAIDASPDVAAADARQGAALAAYDLARAGKHADVTWGVSLDHYPGTSTRLLELRLQMPLQFGYQQQGEIGRAQSQLDQAREQAQQARADAETALRQRWLALSSSRALLRSHEADLLPRARALLAQAELAYRKGASTLTDLIEARRTLRASLMDALAARHDHDVALAQWRLLTQP</sequence>